<dbReference type="InterPro" id="IPR057670">
    <property type="entry name" value="SH3_retrovirus"/>
</dbReference>
<evidence type="ECO:0000256" key="3">
    <source>
        <dbReference type="ARBA" id="ARBA00022759"/>
    </source>
</evidence>
<evidence type="ECO:0000313" key="13">
    <source>
        <dbReference type="Proteomes" id="UP000046395"/>
    </source>
</evidence>
<dbReference type="PANTHER" id="PTHR42648">
    <property type="entry name" value="TRANSPOSASE, PUTATIVE-RELATED"/>
    <property type="match status" value="1"/>
</dbReference>
<evidence type="ECO:0000256" key="8">
    <source>
        <dbReference type="ARBA" id="ARBA00022932"/>
    </source>
</evidence>
<evidence type="ECO:0000256" key="5">
    <source>
        <dbReference type="ARBA" id="ARBA00022842"/>
    </source>
</evidence>
<protein>
    <submittedName>
        <fullName evidence="14">Integrase catalytic domain-containing protein</fullName>
    </submittedName>
</protein>
<keyword evidence="8" id="KW-0548">Nucleotidyltransferase</keyword>
<keyword evidence="3" id="KW-0255">Endonuclease</keyword>
<keyword evidence="4" id="KW-0378">Hydrolase</keyword>
<evidence type="ECO:0000313" key="14">
    <source>
        <dbReference type="WBParaSite" id="TMUE_2000009523.1"/>
    </source>
</evidence>
<keyword evidence="6" id="KW-0229">DNA integration</keyword>
<keyword evidence="2" id="KW-0479">Metal-binding</keyword>
<dbReference type="Gene3D" id="3.30.420.10">
    <property type="entry name" value="Ribonuclease H-like superfamily/Ribonuclease H"/>
    <property type="match status" value="1"/>
</dbReference>
<feature type="region of interest" description="Disordered" evidence="11">
    <location>
        <begin position="241"/>
        <end position="295"/>
    </location>
</feature>
<dbReference type="GO" id="GO:0003676">
    <property type="term" value="F:nucleic acid binding"/>
    <property type="evidence" value="ECO:0007669"/>
    <property type="project" value="InterPro"/>
</dbReference>
<proteinExistence type="predicted"/>
<keyword evidence="10" id="KW-0511">Multifunctional enzyme</keyword>
<dbReference type="GO" id="GO:0042575">
    <property type="term" value="C:DNA polymerase complex"/>
    <property type="evidence" value="ECO:0007669"/>
    <property type="project" value="UniProtKB-ARBA"/>
</dbReference>
<dbReference type="InterPro" id="IPR043502">
    <property type="entry name" value="DNA/RNA_pol_sf"/>
</dbReference>
<keyword evidence="5" id="KW-0460">Magnesium</keyword>
<dbReference type="InterPro" id="IPR001584">
    <property type="entry name" value="Integrase_cat-core"/>
</dbReference>
<dbReference type="AlphaFoldDB" id="A0A5S6QQU2"/>
<dbReference type="STRING" id="70415.A0A5S6QQU2"/>
<dbReference type="PANTHER" id="PTHR42648:SF11">
    <property type="entry name" value="TRANSPOSON TY4-P GAG-POL POLYPROTEIN"/>
    <property type="match status" value="1"/>
</dbReference>
<dbReference type="InterPro" id="IPR036397">
    <property type="entry name" value="RNaseH_sf"/>
</dbReference>
<evidence type="ECO:0000256" key="1">
    <source>
        <dbReference type="ARBA" id="ARBA00022722"/>
    </source>
</evidence>
<dbReference type="GO" id="GO:0015074">
    <property type="term" value="P:DNA integration"/>
    <property type="evidence" value="ECO:0007669"/>
    <property type="project" value="UniProtKB-KW"/>
</dbReference>
<dbReference type="WBParaSite" id="TMUE_2000009523.1">
    <property type="protein sequence ID" value="TMUE_2000009523.1"/>
    <property type="gene ID" value="WBGene00300626"/>
</dbReference>
<keyword evidence="8" id="KW-0808">Transferase</keyword>
<keyword evidence="9" id="KW-0233">DNA recombination</keyword>
<dbReference type="Pfam" id="PF25597">
    <property type="entry name" value="SH3_retrovirus"/>
    <property type="match status" value="1"/>
</dbReference>
<name>A0A5S6QQU2_TRIMR</name>
<dbReference type="SUPFAM" id="SSF53098">
    <property type="entry name" value="Ribonuclease H-like"/>
    <property type="match status" value="1"/>
</dbReference>
<dbReference type="InterPro" id="IPR039537">
    <property type="entry name" value="Retrotran_Ty1/copia-like"/>
</dbReference>
<accession>A0A5S6QQU2</accession>
<evidence type="ECO:0000256" key="2">
    <source>
        <dbReference type="ARBA" id="ARBA00022723"/>
    </source>
</evidence>
<evidence type="ECO:0000256" key="7">
    <source>
        <dbReference type="ARBA" id="ARBA00022918"/>
    </source>
</evidence>
<dbReference type="InterPro" id="IPR013103">
    <property type="entry name" value="RVT_2"/>
</dbReference>
<dbReference type="CDD" id="cd09272">
    <property type="entry name" value="RNase_HI_RT_Ty1"/>
    <property type="match status" value="1"/>
</dbReference>
<dbReference type="PROSITE" id="PS50994">
    <property type="entry name" value="INTEGRASE"/>
    <property type="match status" value="1"/>
</dbReference>
<dbReference type="GO" id="GO:0006310">
    <property type="term" value="P:DNA recombination"/>
    <property type="evidence" value="ECO:0007669"/>
    <property type="project" value="UniProtKB-KW"/>
</dbReference>
<dbReference type="GO" id="GO:0003964">
    <property type="term" value="F:RNA-directed DNA polymerase activity"/>
    <property type="evidence" value="ECO:0007669"/>
    <property type="project" value="UniProtKB-KW"/>
</dbReference>
<keyword evidence="8" id="KW-0239">DNA-directed DNA polymerase</keyword>
<dbReference type="GO" id="GO:0046872">
    <property type="term" value="F:metal ion binding"/>
    <property type="evidence" value="ECO:0007669"/>
    <property type="project" value="UniProtKB-KW"/>
</dbReference>
<dbReference type="Proteomes" id="UP000046395">
    <property type="component" value="Unassembled WGS sequence"/>
</dbReference>
<feature type="compositionally biased region" description="Acidic residues" evidence="11">
    <location>
        <begin position="252"/>
        <end position="267"/>
    </location>
</feature>
<evidence type="ECO:0000259" key="12">
    <source>
        <dbReference type="PROSITE" id="PS50994"/>
    </source>
</evidence>
<keyword evidence="13" id="KW-1185">Reference proteome</keyword>
<dbReference type="GO" id="GO:0016787">
    <property type="term" value="F:hydrolase activity"/>
    <property type="evidence" value="ECO:0007669"/>
    <property type="project" value="UniProtKB-KW"/>
</dbReference>
<evidence type="ECO:0000256" key="9">
    <source>
        <dbReference type="ARBA" id="ARBA00023172"/>
    </source>
</evidence>
<evidence type="ECO:0000256" key="4">
    <source>
        <dbReference type="ARBA" id="ARBA00022801"/>
    </source>
</evidence>
<dbReference type="Pfam" id="PF00665">
    <property type="entry name" value="rve"/>
    <property type="match status" value="1"/>
</dbReference>
<keyword evidence="7" id="KW-0695">RNA-directed DNA polymerase</keyword>
<feature type="domain" description="Integrase catalytic" evidence="12">
    <location>
        <begin position="1"/>
        <end position="150"/>
    </location>
</feature>
<evidence type="ECO:0000256" key="10">
    <source>
        <dbReference type="ARBA" id="ARBA00023268"/>
    </source>
</evidence>
<dbReference type="SUPFAM" id="SSF56672">
    <property type="entry name" value="DNA/RNA polymerases"/>
    <property type="match status" value="1"/>
</dbReference>
<dbReference type="GO" id="GO:0003887">
    <property type="term" value="F:DNA-directed DNA polymerase activity"/>
    <property type="evidence" value="ECO:0007669"/>
    <property type="project" value="UniProtKB-KW"/>
</dbReference>
<feature type="compositionally biased region" description="Basic and acidic residues" evidence="11">
    <location>
        <begin position="274"/>
        <end position="290"/>
    </location>
</feature>
<sequence>MPTVTPSGNRYMLTLIDDYSRFTVVRLVKSKDEVTSAIKEYVAKMKNRFGKKPIAFRTDNGKEYVGLELKKYFREEGIEHQRTVPYTPQQNGVAERKNRSLTEMAKCMLLDAGLHNRFWGEAVRSAAYLQNRMPSRSIDKTPYELFFGRKPELGHVRVFGSKVFCFVPKQRRRKWDDKAVEGVLIGYDDATKGYRILDPKTDGIWISRSVRIVEKAEPKECATALEPEGELERGRMISQPITNTRPNLNRTEEEEEEEVVEEEEEDIGITAPKQESDVEENRNPSKDEGLVHSATINPVRCSQRTNKGIPPKKLCYRVEAPMKREPSSWDEMVRLPAEEKKKWISAAEEEIKSLKDYKVWELVDLPQGKKTITSKWVFKMKPDSQGRAHTYKARLVARGFSQKYGLDYDETFAPVVRHETVRVLFTVAAARRLHVRHLDVKCAYLNGELEEEIYMEQPQGFVVPGKESKVLRLKKSIYGLKQSARCWNRKATEALSKLGFTQGQADQCLFTRKEENNEITYVLLYVDDLLVIASSEKATRKVGEQLNAHFYTRDLGGVVQYLGIEVERECDGSFLLCQKGKIAEMLEEHGMLEPKPATTPMEVGYLNSLLDKSKGLPNNRRFRQAIGSLLYLATVSRPDIAMAVGLLCRCVETPTERDWKSVKRVMRYLATTINQKLRLSGDSEMKLQCYVDAEWAGDKTDRKSTSGYLFKLGDSVVAWSSQKQSTVALSSTEAEYIAASHACKELLWLRQLLTDMCIPQVTPTTVYEDNQGCIRLLDSNHCGARTKHIDVRHHQLRSLREQGIISIEYCPTENMTADIFTKPLGKERFRKFVEQLGLQYCKQGSVT</sequence>
<keyword evidence="1" id="KW-0540">Nuclease</keyword>
<dbReference type="GO" id="GO:0004519">
    <property type="term" value="F:endonuclease activity"/>
    <property type="evidence" value="ECO:0007669"/>
    <property type="project" value="UniProtKB-KW"/>
</dbReference>
<organism evidence="13 14">
    <name type="scientific">Trichuris muris</name>
    <name type="common">Mouse whipworm</name>
    <dbReference type="NCBI Taxonomy" id="70415"/>
    <lineage>
        <taxon>Eukaryota</taxon>
        <taxon>Metazoa</taxon>
        <taxon>Ecdysozoa</taxon>
        <taxon>Nematoda</taxon>
        <taxon>Enoplea</taxon>
        <taxon>Dorylaimia</taxon>
        <taxon>Trichinellida</taxon>
        <taxon>Trichuridae</taxon>
        <taxon>Trichuris</taxon>
    </lineage>
</organism>
<reference evidence="14" key="1">
    <citation type="submission" date="2019-12" db="UniProtKB">
        <authorList>
            <consortium name="WormBaseParasite"/>
        </authorList>
    </citation>
    <scope>IDENTIFICATION</scope>
</reference>
<dbReference type="Pfam" id="PF07727">
    <property type="entry name" value="RVT_2"/>
    <property type="match status" value="1"/>
</dbReference>
<evidence type="ECO:0000256" key="6">
    <source>
        <dbReference type="ARBA" id="ARBA00022908"/>
    </source>
</evidence>
<dbReference type="InterPro" id="IPR012337">
    <property type="entry name" value="RNaseH-like_sf"/>
</dbReference>
<evidence type="ECO:0000256" key="11">
    <source>
        <dbReference type="SAM" id="MobiDB-lite"/>
    </source>
</evidence>